<reference evidence="5 10" key="3">
    <citation type="submission" date="2018-03" db="EMBL/GenBank/DDBJ databases">
        <title>Genomic Encyclopedia of Archaeal and Bacterial Type Strains, Phase II (KMG-II): from individual species to whole genera.</title>
        <authorList>
            <person name="Goeker M."/>
        </authorList>
    </citation>
    <scope>NUCLEOTIDE SEQUENCE [LARGE SCALE GENOMIC DNA]</scope>
    <source>
        <strain evidence="5 10">DSM 22727</strain>
    </source>
</reference>
<dbReference type="EMBL" id="PVNA01000001">
    <property type="protein sequence ID" value="PRX15052.1"/>
    <property type="molecule type" value="Genomic_DNA"/>
</dbReference>
<dbReference type="Proteomes" id="UP000028980">
    <property type="component" value="Unassembled WGS sequence"/>
</dbReference>
<dbReference type="OrthoDB" id="5187906at2"/>
<keyword evidence="10" id="KW-1185">Reference proteome</keyword>
<dbReference type="EMBL" id="JPJI01000032">
    <property type="protein sequence ID" value="KEZ92223.1"/>
    <property type="molecule type" value="Genomic_DNA"/>
</dbReference>
<organism evidence="4 6">
    <name type="scientific">Nonlabens ulvanivorans</name>
    <name type="common">Persicivirga ulvanivorans</name>
    <dbReference type="NCBI Taxonomy" id="906888"/>
    <lineage>
        <taxon>Bacteria</taxon>
        <taxon>Pseudomonadati</taxon>
        <taxon>Bacteroidota</taxon>
        <taxon>Flavobacteriia</taxon>
        <taxon>Flavobacteriales</taxon>
        <taxon>Flavobacteriaceae</taxon>
        <taxon>Nonlabens</taxon>
    </lineage>
</organism>
<dbReference type="EMBL" id="BBNT01000001">
    <property type="protein sequence ID" value="GAL74242.1"/>
    <property type="molecule type" value="Genomic_DNA"/>
</dbReference>
<evidence type="ECO:0000313" key="5">
    <source>
        <dbReference type="EMBL" id="PRX15052.1"/>
    </source>
</evidence>
<dbReference type="RefSeq" id="WP_036582785.1">
    <property type="nucleotide sequence ID" value="NZ_CP138994.1"/>
</dbReference>
<reference evidence="7 8" key="1">
    <citation type="journal article" date="2014" name="Genome Announc.">
        <title>Draft Genome Sequences of Marine Flavobacterium Nonlabens Strains NR17, NR24, NR27, NR32, NR33, and Ara13.</title>
        <authorList>
            <person name="Nakanishi M."/>
            <person name="Meirelles P."/>
            <person name="Suzuki R."/>
            <person name="Takatani N."/>
            <person name="Mino S."/>
            <person name="Suda W."/>
            <person name="Oshima K."/>
            <person name="Hattori M."/>
            <person name="Ohkuma M."/>
            <person name="Hosokawa M."/>
            <person name="Miyashita K."/>
            <person name="Thompson F.L."/>
            <person name="Niwa A."/>
            <person name="Sawabe T."/>
            <person name="Sawabe T."/>
        </authorList>
    </citation>
    <scope>NUCLEOTIDE SEQUENCE [LARGE SCALE GENOMIC DNA]</scope>
    <source>
        <strain evidence="3">JCM 19275</strain>
        <strain evidence="1">JCM 19296</strain>
        <strain evidence="2">JCM 19314</strain>
        <strain evidence="9">JCM19275</strain>
        <strain evidence="7">JCM19296</strain>
        <strain evidence="8">JCM19314</strain>
    </source>
</reference>
<dbReference type="Proteomes" id="UP000239997">
    <property type="component" value="Unassembled WGS sequence"/>
</dbReference>
<dbReference type="Proteomes" id="UP000029226">
    <property type="component" value="Unassembled WGS sequence"/>
</dbReference>
<name>A0A084JTD9_NONUL</name>
<evidence type="ECO:0000313" key="1">
    <source>
        <dbReference type="EMBL" id="GAK75071.1"/>
    </source>
</evidence>
<evidence type="ECO:0000313" key="7">
    <source>
        <dbReference type="Proteomes" id="UP000028980"/>
    </source>
</evidence>
<reference evidence="4 6" key="2">
    <citation type="submission" date="2014-07" db="EMBL/GenBank/DDBJ databases">
        <title>Draft genome sequence of Nonlabens ulvanivorans, an ulvan degrading bacterium.</title>
        <authorList>
            <person name="Kopel M."/>
            <person name="Helbert W."/>
            <person name="Henrissat B."/>
            <person name="Doniger T."/>
            <person name="Banin E."/>
        </authorList>
    </citation>
    <scope>NUCLEOTIDE SEQUENCE [LARGE SCALE GENOMIC DNA]</scope>
    <source>
        <strain evidence="4 6">PLR</strain>
    </source>
</reference>
<sequence>MTSQRKCPECNEEIRGRADKRFCSDYCRNVANNKLNRDSNALMRNINNRLRKNWRILSELNPKDKTKTTRNKLLANGFDFTLFTSIYTTKKGTVYYFVYDQGYLPMDDDSYLIVKRET</sequence>
<proteinExistence type="predicted"/>
<dbReference type="Proteomes" id="UP000029647">
    <property type="component" value="Unassembled WGS sequence"/>
</dbReference>
<evidence type="ECO:0000313" key="10">
    <source>
        <dbReference type="Proteomes" id="UP000239997"/>
    </source>
</evidence>
<evidence type="ECO:0000313" key="6">
    <source>
        <dbReference type="Proteomes" id="UP000028531"/>
    </source>
</evidence>
<gene>
    <name evidence="4" type="ORF">IL45_08700</name>
    <name evidence="3" type="ORF">JCM19275_3089</name>
    <name evidence="1" type="ORF">JCM19296_649</name>
    <name evidence="2" type="ORF">JCM19314_2982</name>
    <name evidence="5" type="ORF">LY02_00264</name>
</gene>
<comment type="caution">
    <text evidence="4">The sequence shown here is derived from an EMBL/GenBank/DDBJ whole genome shotgun (WGS) entry which is preliminary data.</text>
</comment>
<dbReference type="Proteomes" id="UP000028531">
    <property type="component" value="Unassembled WGS sequence"/>
</dbReference>
<protein>
    <recommendedName>
        <fullName evidence="11">DUF2116 family Zn-ribbon domain-containing protein</fullName>
    </recommendedName>
</protein>
<evidence type="ECO:0000313" key="8">
    <source>
        <dbReference type="Proteomes" id="UP000029226"/>
    </source>
</evidence>
<evidence type="ECO:0000313" key="9">
    <source>
        <dbReference type="Proteomes" id="UP000029647"/>
    </source>
</evidence>
<accession>A0A084JTD9</accession>
<evidence type="ECO:0000313" key="3">
    <source>
        <dbReference type="EMBL" id="GAL74242.1"/>
    </source>
</evidence>
<evidence type="ECO:0008006" key="11">
    <source>
        <dbReference type="Google" id="ProtNLM"/>
    </source>
</evidence>
<dbReference type="EMBL" id="BBMM01000001">
    <property type="protein sequence ID" value="GAK98951.1"/>
    <property type="molecule type" value="Genomic_DNA"/>
</dbReference>
<evidence type="ECO:0000313" key="4">
    <source>
        <dbReference type="EMBL" id="KEZ92223.1"/>
    </source>
</evidence>
<dbReference type="EMBL" id="BBLG01000001">
    <property type="protein sequence ID" value="GAK75071.1"/>
    <property type="molecule type" value="Genomic_DNA"/>
</dbReference>
<evidence type="ECO:0000313" key="2">
    <source>
        <dbReference type="EMBL" id="GAK98951.1"/>
    </source>
</evidence>
<dbReference type="AlphaFoldDB" id="A0A084JTD9"/>